<dbReference type="Pfam" id="PF00004">
    <property type="entry name" value="AAA"/>
    <property type="match status" value="1"/>
</dbReference>
<dbReference type="AlphaFoldDB" id="A0A7J6VSX7"/>
<keyword evidence="5" id="KW-1185">Reference proteome</keyword>
<dbReference type="EMBL" id="JABWDY010027711">
    <property type="protein sequence ID" value="KAF5187678.1"/>
    <property type="molecule type" value="Genomic_DNA"/>
</dbReference>
<comment type="caution">
    <text evidence="4">The sequence shown here is derived from an EMBL/GenBank/DDBJ whole genome shotgun (WGS) entry which is preliminary data.</text>
</comment>
<evidence type="ECO:0000256" key="2">
    <source>
        <dbReference type="ARBA" id="ARBA00022840"/>
    </source>
</evidence>
<dbReference type="GO" id="GO:0016887">
    <property type="term" value="F:ATP hydrolysis activity"/>
    <property type="evidence" value="ECO:0007669"/>
    <property type="project" value="InterPro"/>
</dbReference>
<dbReference type="GO" id="GO:0005524">
    <property type="term" value="F:ATP binding"/>
    <property type="evidence" value="ECO:0007669"/>
    <property type="project" value="UniProtKB-KW"/>
</dbReference>
<sequence length="487" mass="54827">MYNWDNLGIEDDWDANTFNLRMKPYYLNGFADTGVPLVYVPLEAVMSKYYGESERLFGNVFSLANGLPGGAIIFLDEIDSFAASRDDGMHEATRRILSVLLRQVESKALELSRWGKWDKSEEVMVTERSNGKVFKASTSVWGGRWIGKFLCECSVGRDALSRYADEWVSIVGIPRRNRMGSYAEFSLFKRSNGKRRIICVPEGIDVDGWAQTGIAMLGLFDNLVDKEVTLMTSSDKNQRGGPEVQLQNWNQALTDLGRRFGEVNPTVMDSGEALLFMSNSEQASILANMGFIRVEGIKVTLRRWSPEFNALLTNLANPPFVWLEMKGIPMHLKNEEIFALIVKGWGASKEPDHQSLKLESNIVGAKLFKPNWNLIPRMIQLEENGSSFSVFVDGGRIQQWKEGLADYSSFVQKRTHVASGERLEVTKDIYAGKDLRESYADVLRKKKGKEVVLDQAVELVCTNGFSPLQEFEVENVAESQTVQAHSL</sequence>
<dbReference type="InterPro" id="IPR027417">
    <property type="entry name" value="P-loop_NTPase"/>
</dbReference>
<feature type="domain" description="ATPase AAA-type core" evidence="3">
    <location>
        <begin position="32"/>
        <end position="108"/>
    </location>
</feature>
<dbReference type="InterPro" id="IPR003959">
    <property type="entry name" value="ATPase_AAA_core"/>
</dbReference>
<evidence type="ECO:0000256" key="1">
    <source>
        <dbReference type="ARBA" id="ARBA00022741"/>
    </source>
</evidence>
<name>A0A7J6VSX7_THATH</name>
<dbReference type="SUPFAM" id="SSF52540">
    <property type="entry name" value="P-loop containing nucleoside triphosphate hydrolases"/>
    <property type="match status" value="1"/>
</dbReference>
<dbReference type="PANTHER" id="PTHR23073">
    <property type="entry name" value="26S PROTEASOME REGULATORY SUBUNIT"/>
    <property type="match status" value="1"/>
</dbReference>
<proteinExistence type="predicted"/>
<dbReference type="InterPro" id="IPR050221">
    <property type="entry name" value="26S_Proteasome_ATPase"/>
</dbReference>
<protein>
    <submittedName>
        <fullName evidence="4">P-loop containing nucleoside triphosphate hydrolases superfamily protein</fullName>
    </submittedName>
</protein>
<keyword evidence="1" id="KW-0547">Nucleotide-binding</keyword>
<gene>
    <name evidence="4" type="ORF">FRX31_022736</name>
</gene>
<dbReference type="Proteomes" id="UP000554482">
    <property type="component" value="Unassembled WGS sequence"/>
</dbReference>
<dbReference type="OrthoDB" id="1096772at2759"/>
<evidence type="ECO:0000313" key="4">
    <source>
        <dbReference type="EMBL" id="KAF5187678.1"/>
    </source>
</evidence>
<evidence type="ECO:0000259" key="3">
    <source>
        <dbReference type="Pfam" id="PF00004"/>
    </source>
</evidence>
<dbReference type="Gene3D" id="3.40.50.300">
    <property type="entry name" value="P-loop containing nucleotide triphosphate hydrolases"/>
    <property type="match status" value="1"/>
</dbReference>
<keyword evidence="2" id="KW-0067">ATP-binding</keyword>
<evidence type="ECO:0000313" key="5">
    <source>
        <dbReference type="Proteomes" id="UP000554482"/>
    </source>
</evidence>
<accession>A0A7J6VSX7</accession>
<reference evidence="4 5" key="1">
    <citation type="submission" date="2020-06" db="EMBL/GenBank/DDBJ databases">
        <title>Transcriptomic and genomic resources for Thalictrum thalictroides and T. hernandezii: Facilitating candidate gene discovery in an emerging model plant lineage.</title>
        <authorList>
            <person name="Arias T."/>
            <person name="Riano-Pachon D.M."/>
            <person name="Di Stilio V.S."/>
        </authorList>
    </citation>
    <scope>NUCLEOTIDE SEQUENCE [LARGE SCALE GENOMIC DNA]</scope>
    <source>
        <strain evidence="5">cv. WT478/WT964</strain>
        <tissue evidence="4">Leaves</tissue>
    </source>
</reference>
<organism evidence="4 5">
    <name type="scientific">Thalictrum thalictroides</name>
    <name type="common">Rue-anemone</name>
    <name type="synonym">Anemone thalictroides</name>
    <dbReference type="NCBI Taxonomy" id="46969"/>
    <lineage>
        <taxon>Eukaryota</taxon>
        <taxon>Viridiplantae</taxon>
        <taxon>Streptophyta</taxon>
        <taxon>Embryophyta</taxon>
        <taxon>Tracheophyta</taxon>
        <taxon>Spermatophyta</taxon>
        <taxon>Magnoliopsida</taxon>
        <taxon>Ranunculales</taxon>
        <taxon>Ranunculaceae</taxon>
        <taxon>Thalictroideae</taxon>
        <taxon>Thalictrum</taxon>
    </lineage>
</organism>
<keyword evidence="4" id="KW-0378">Hydrolase</keyword>